<dbReference type="GO" id="GO:0016020">
    <property type="term" value="C:membrane"/>
    <property type="evidence" value="ECO:0007669"/>
    <property type="project" value="UniProtKB-SubCell"/>
</dbReference>
<feature type="transmembrane region" description="Helical" evidence="5">
    <location>
        <begin position="408"/>
        <end position="427"/>
    </location>
</feature>
<sequence>MLLQSSEGNRGEEAVNEMKVLPSRRVISALGTATNGFLFSTTPIILRILQSLCSNLDDSGNSFIASGWLYGSVVGILLFGYVGDTLGYYKGMIVATTMTFMGIILGSLSLFLSPTVIPFVYGFSRIIVGLGCGGSIPIAYTRTSSGKESSQAVSRTSSILLLLQSGSWLLGPVLFHVALRLFGDSPLAIRRVLQYILLTSSIPSLVSLILLIRSSNTIVYTPLDVDASRVSVPPPAPKPFSFVPCFLATGVTWLLYDFTSYGNTFFSRILLDSVVAIPDTPLGATVPLIVAGLFGVPGQLAAHALLRRWSVQGLQRFGFFLLGALFLACSLAIGVFKVEAELPRRLLLLLYHLTFFFSTCGPGSTTYILPSLLYPQKELSLYHGICTCMGKLGGALGASLFPLLIRKIGVSATLAICSVLSALGGVITTS</sequence>
<keyword evidence="2 5" id="KW-0812">Transmembrane</keyword>
<feature type="domain" description="Major facilitator superfamily (MFS) profile" evidence="6">
    <location>
        <begin position="24"/>
        <end position="430"/>
    </location>
</feature>
<feature type="transmembrane region" description="Helical" evidence="5">
    <location>
        <begin position="195"/>
        <end position="220"/>
    </location>
</feature>
<proteinExistence type="predicted"/>
<dbReference type="InterPro" id="IPR020846">
    <property type="entry name" value="MFS_dom"/>
</dbReference>
<keyword evidence="3 5" id="KW-1133">Transmembrane helix</keyword>
<dbReference type="InterPro" id="IPR005828">
    <property type="entry name" value="MFS_sugar_transport-like"/>
</dbReference>
<keyword evidence="8" id="KW-1185">Reference proteome</keyword>
<dbReference type="PROSITE" id="PS50850">
    <property type="entry name" value="MFS"/>
    <property type="match status" value="1"/>
</dbReference>
<accession>A0A196SD23</accession>
<feature type="transmembrane region" description="Helical" evidence="5">
    <location>
        <begin position="61"/>
        <end position="82"/>
    </location>
</feature>
<comment type="subcellular location">
    <subcellularLocation>
        <location evidence="1">Membrane</location>
        <topology evidence="1">Multi-pass membrane protein</topology>
    </subcellularLocation>
</comment>
<feature type="transmembrane region" description="Helical" evidence="5">
    <location>
        <begin position="26"/>
        <end position="49"/>
    </location>
</feature>
<evidence type="ECO:0000256" key="1">
    <source>
        <dbReference type="ARBA" id="ARBA00004141"/>
    </source>
</evidence>
<evidence type="ECO:0000256" key="3">
    <source>
        <dbReference type="ARBA" id="ARBA00022989"/>
    </source>
</evidence>
<dbReference type="AlphaFoldDB" id="A0A196SD23"/>
<dbReference type="GO" id="GO:0022857">
    <property type="term" value="F:transmembrane transporter activity"/>
    <property type="evidence" value="ECO:0007669"/>
    <property type="project" value="InterPro"/>
</dbReference>
<protein>
    <submittedName>
        <fullName evidence="7">Major facilitator superfamily protein</fullName>
    </submittedName>
</protein>
<feature type="transmembrane region" description="Helical" evidence="5">
    <location>
        <begin position="119"/>
        <end position="140"/>
    </location>
</feature>
<dbReference type="InterPro" id="IPR036259">
    <property type="entry name" value="MFS_trans_sf"/>
</dbReference>
<gene>
    <name evidence="7" type="ORF">AV274_4134</name>
</gene>
<evidence type="ECO:0000313" key="8">
    <source>
        <dbReference type="Proteomes" id="UP000078348"/>
    </source>
</evidence>
<name>A0A196SD23_BLAHN</name>
<dbReference type="Proteomes" id="UP000078348">
    <property type="component" value="Unassembled WGS sequence"/>
</dbReference>
<organism evidence="7 8">
    <name type="scientific">Blastocystis sp. subtype 1 (strain ATCC 50177 / NandII)</name>
    <dbReference type="NCBI Taxonomy" id="478820"/>
    <lineage>
        <taxon>Eukaryota</taxon>
        <taxon>Sar</taxon>
        <taxon>Stramenopiles</taxon>
        <taxon>Bigyra</taxon>
        <taxon>Opalozoa</taxon>
        <taxon>Opalinata</taxon>
        <taxon>Blastocystidae</taxon>
        <taxon>Blastocystis</taxon>
    </lineage>
</organism>
<reference evidence="7 8" key="1">
    <citation type="submission" date="2016-05" db="EMBL/GenBank/DDBJ databases">
        <title>Nuclear genome of Blastocystis sp. subtype 1 NandII.</title>
        <authorList>
            <person name="Gentekaki E."/>
            <person name="Curtis B."/>
            <person name="Stairs C."/>
            <person name="Eme L."/>
            <person name="Herman E."/>
            <person name="Klimes V."/>
            <person name="Arias M.C."/>
            <person name="Elias M."/>
            <person name="Hilliou F."/>
            <person name="Klute M."/>
            <person name="Malik S.-B."/>
            <person name="Pightling A."/>
            <person name="Rachubinski R."/>
            <person name="Salas D."/>
            <person name="Schlacht A."/>
            <person name="Suga H."/>
            <person name="Archibald J."/>
            <person name="Ball S.G."/>
            <person name="Clark G."/>
            <person name="Dacks J."/>
            <person name="Van Der Giezen M."/>
            <person name="Tsaousis A."/>
            <person name="Roger A."/>
        </authorList>
    </citation>
    <scope>NUCLEOTIDE SEQUENCE [LARGE SCALE GENOMIC DNA]</scope>
    <source>
        <strain evidence="8">ATCC 50177 / NandII</strain>
    </source>
</reference>
<evidence type="ECO:0000256" key="2">
    <source>
        <dbReference type="ARBA" id="ARBA00022692"/>
    </source>
</evidence>
<feature type="transmembrane region" description="Helical" evidence="5">
    <location>
        <begin position="348"/>
        <end position="369"/>
    </location>
</feature>
<dbReference type="SUPFAM" id="SSF103473">
    <property type="entry name" value="MFS general substrate transporter"/>
    <property type="match status" value="1"/>
</dbReference>
<feature type="transmembrane region" description="Helical" evidence="5">
    <location>
        <begin position="240"/>
        <end position="258"/>
    </location>
</feature>
<dbReference type="Pfam" id="PF00083">
    <property type="entry name" value="Sugar_tr"/>
    <property type="match status" value="1"/>
</dbReference>
<feature type="transmembrane region" description="Helical" evidence="5">
    <location>
        <begin position="381"/>
        <end position="401"/>
    </location>
</feature>
<comment type="caution">
    <text evidence="7">The sequence shown here is derived from an EMBL/GenBank/DDBJ whole genome shotgun (WGS) entry which is preliminary data.</text>
</comment>
<dbReference type="Gene3D" id="1.20.1250.20">
    <property type="entry name" value="MFS general substrate transporter like domains"/>
    <property type="match status" value="1"/>
</dbReference>
<keyword evidence="4 5" id="KW-0472">Membrane</keyword>
<dbReference type="OrthoDB" id="433512at2759"/>
<feature type="transmembrane region" description="Helical" evidence="5">
    <location>
        <begin position="160"/>
        <end position="183"/>
    </location>
</feature>
<dbReference type="STRING" id="478820.A0A196SD23"/>
<evidence type="ECO:0000259" key="6">
    <source>
        <dbReference type="PROSITE" id="PS50850"/>
    </source>
</evidence>
<evidence type="ECO:0000313" key="7">
    <source>
        <dbReference type="EMBL" id="OAO14211.1"/>
    </source>
</evidence>
<feature type="transmembrane region" description="Helical" evidence="5">
    <location>
        <begin position="88"/>
        <end position="112"/>
    </location>
</feature>
<evidence type="ECO:0000256" key="4">
    <source>
        <dbReference type="ARBA" id="ARBA00023136"/>
    </source>
</evidence>
<evidence type="ECO:0000256" key="5">
    <source>
        <dbReference type="SAM" id="Phobius"/>
    </source>
</evidence>
<feature type="transmembrane region" description="Helical" evidence="5">
    <location>
        <begin position="270"/>
        <end position="297"/>
    </location>
</feature>
<dbReference type="EMBL" id="LXWW01000281">
    <property type="protein sequence ID" value="OAO14211.1"/>
    <property type="molecule type" value="Genomic_DNA"/>
</dbReference>
<feature type="transmembrane region" description="Helical" evidence="5">
    <location>
        <begin position="317"/>
        <end position="336"/>
    </location>
</feature>